<evidence type="ECO:0000256" key="1">
    <source>
        <dbReference type="ARBA" id="ARBA00004571"/>
    </source>
</evidence>
<accession>A0ABM9XYW1</accession>
<keyword evidence="6 7" id="KW-0998">Cell outer membrane</keyword>
<keyword evidence="3 7" id="KW-1134">Transmembrane beta strand</keyword>
<protein>
    <submittedName>
        <fullName evidence="8">Hydroxamate-type ferrisiderophore receptor</fullName>
    </submittedName>
</protein>
<sequence length="41" mass="4775">MKWQLNVKKLFDKTYYPSSGGNLRIAVGEPRQFVLRASIDF</sequence>
<dbReference type="InterPro" id="IPR036942">
    <property type="entry name" value="Beta-barrel_TonB_sf"/>
</dbReference>
<keyword evidence="4 7" id="KW-0812">Transmembrane</keyword>
<keyword evidence="9" id="KW-1185">Reference proteome</keyword>
<organism evidence="8 9">
    <name type="scientific">Yersinia bercovieri ATCC 43970</name>
    <dbReference type="NCBI Taxonomy" id="349968"/>
    <lineage>
        <taxon>Bacteria</taxon>
        <taxon>Pseudomonadati</taxon>
        <taxon>Pseudomonadota</taxon>
        <taxon>Gammaproteobacteria</taxon>
        <taxon>Enterobacterales</taxon>
        <taxon>Yersiniaceae</taxon>
        <taxon>Yersinia</taxon>
    </lineage>
</organism>
<dbReference type="InterPro" id="IPR039426">
    <property type="entry name" value="TonB-dep_rcpt-like"/>
</dbReference>
<keyword evidence="5 7" id="KW-0472">Membrane</keyword>
<reference evidence="8" key="1">
    <citation type="submission" date="2008-12" db="EMBL/GenBank/DDBJ databases">
        <title>Annotation of the Yersinia bercovieri ATCC 43970 genome.</title>
        <authorList>
            <person name="Read T.D."/>
            <person name="Akmal A."/>
            <person name="Bishop-Lilly K."/>
            <person name="Chen P.E."/>
            <person name="Cook C."/>
            <person name="Kiley M.P."/>
            <person name="Lentz S."/>
            <person name="Mateczun A."/>
            <person name="Nagarajan N."/>
            <person name="Nolan N."/>
            <person name="Osborne B.I."/>
            <person name="Pop M."/>
            <person name="Sozhamannan S."/>
            <person name="Stewart A.C."/>
            <person name="Sulakvelidze A."/>
            <person name="Thomason B."/>
            <person name="Willner K."/>
            <person name="Zwick M.E."/>
        </authorList>
    </citation>
    <scope>NUCLEOTIDE SEQUENCE [LARGE SCALE GENOMIC DNA]</scope>
    <source>
        <strain evidence="8">ATCC 43970</strain>
    </source>
</reference>
<name>A0ABM9XYW1_YERBE</name>
<comment type="subcellular location">
    <subcellularLocation>
        <location evidence="1 7">Cell outer membrane</location>
        <topology evidence="1 7">Multi-pass membrane protein</topology>
    </subcellularLocation>
</comment>
<comment type="caution">
    <text evidence="8">The sequence shown here is derived from an EMBL/GenBank/DDBJ whole genome shotgun (WGS) entry which is preliminary data.</text>
</comment>
<evidence type="ECO:0000313" key="9">
    <source>
        <dbReference type="Proteomes" id="UP000010319"/>
    </source>
</evidence>
<dbReference type="Gene3D" id="2.40.170.20">
    <property type="entry name" value="TonB-dependent receptor, beta-barrel domain"/>
    <property type="match status" value="1"/>
</dbReference>
<gene>
    <name evidence="8" type="ORF">yberc0001_12930</name>
</gene>
<dbReference type="EMBL" id="AALC02000023">
    <property type="protein sequence ID" value="EEQ06611.1"/>
    <property type="molecule type" value="Genomic_DNA"/>
</dbReference>
<dbReference type="Proteomes" id="UP000010319">
    <property type="component" value="Unassembled WGS sequence"/>
</dbReference>
<comment type="similarity">
    <text evidence="7">Belongs to the TonB-dependent receptor family.</text>
</comment>
<evidence type="ECO:0000256" key="7">
    <source>
        <dbReference type="PROSITE-ProRule" id="PRU01360"/>
    </source>
</evidence>
<evidence type="ECO:0000256" key="3">
    <source>
        <dbReference type="ARBA" id="ARBA00022452"/>
    </source>
</evidence>
<keyword evidence="8" id="KW-0675">Receptor</keyword>
<dbReference type="PROSITE" id="PS52016">
    <property type="entry name" value="TONB_DEPENDENT_REC_3"/>
    <property type="match status" value="1"/>
</dbReference>
<evidence type="ECO:0000256" key="4">
    <source>
        <dbReference type="ARBA" id="ARBA00022692"/>
    </source>
</evidence>
<evidence type="ECO:0000256" key="5">
    <source>
        <dbReference type="ARBA" id="ARBA00023136"/>
    </source>
</evidence>
<proteinExistence type="inferred from homology"/>
<keyword evidence="2 7" id="KW-0813">Transport</keyword>
<evidence type="ECO:0000256" key="2">
    <source>
        <dbReference type="ARBA" id="ARBA00022448"/>
    </source>
</evidence>
<evidence type="ECO:0000256" key="6">
    <source>
        <dbReference type="ARBA" id="ARBA00023237"/>
    </source>
</evidence>
<evidence type="ECO:0000313" key="8">
    <source>
        <dbReference type="EMBL" id="EEQ06611.1"/>
    </source>
</evidence>